<gene>
    <name evidence="1" type="ORF">E2C01_075269</name>
</gene>
<keyword evidence="2" id="KW-1185">Reference proteome</keyword>
<protein>
    <submittedName>
        <fullName evidence="1">Uncharacterized protein</fullName>
    </submittedName>
</protein>
<dbReference type="EMBL" id="VSRR010054719">
    <property type="protein sequence ID" value="MPC80683.1"/>
    <property type="molecule type" value="Genomic_DNA"/>
</dbReference>
<sequence length="70" mass="7794">MSNVSNGLLRVRVYVHGVWQRKAPQHCEVVGIIPWLEMVQGFLRQGTSVIIKDVRAARAGLPVALHGKYS</sequence>
<name>A0A5B7IEK1_PORTR</name>
<evidence type="ECO:0000313" key="1">
    <source>
        <dbReference type="EMBL" id="MPC80683.1"/>
    </source>
</evidence>
<proteinExistence type="predicted"/>
<organism evidence="1 2">
    <name type="scientific">Portunus trituberculatus</name>
    <name type="common">Swimming crab</name>
    <name type="synonym">Neptunus trituberculatus</name>
    <dbReference type="NCBI Taxonomy" id="210409"/>
    <lineage>
        <taxon>Eukaryota</taxon>
        <taxon>Metazoa</taxon>
        <taxon>Ecdysozoa</taxon>
        <taxon>Arthropoda</taxon>
        <taxon>Crustacea</taxon>
        <taxon>Multicrustacea</taxon>
        <taxon>Malacostraca</taxon>
        <taxon>Eumalacostraca</taxon>
        <taxon>Eucarida</taxon>
        <taxon>Decapoda</taxon>
        <taxon>Pleocyemata</taxon>
        <taxon>Brachyura</taxon>
        <taxon>Eubrachyura</taxon>
        <taxon>Portunoidea</taxon>
        <taxon>Portunidae</taxon>
        <taxon>Portuninae</taxon>
        <taxon>Portunus</taxon>
    </lineage>
</organism>
<accession>A0A5B7IEK1</accession>
<dbReference type="AlphaFoldDB" id="A0A5B7IEK1"/>
<dbReference type="Proteomes" id="UP000324222">
    <property type="component" value="Unassembled WGS sequence"/>
</dbReference>
<evidence type="ECO:0000313" key="2">
    <source>
        <dbReference type="Proteomes" id="UP000324222"/>
    </source>
</evidence>
<comment type="caution">
    <text evidence="1">The sequence shown here is derived from an EMBL/GenBank/DDBJ whole genome shotgun (WGS) entry which is preliminary data.</text>
</comment>
<reference evidence="1 2" key="1">
    <citation type="submission" date="2019-05" db="EMBL/GenBank/DDBJ databases">
        <title>Another draft genome of Portunus trituberculatus and its Hox gene families provides insights of decapod evolution.</title>
        <authorList>
            <person name="Jeong J.-H."/>
            <person name="Song I."/>
            <person name="Kim S."/>
            <person name="Choi T."/>
            <person name="Kim D."/>
            <person name="Ryu S."/>
            <person name="Kim W."/>
        </authorList>
    </citation>
    <scope>NUCLEOTIDE SEQUENCE [LARGE SCALE GENOMIC DNA]</scope>
    <source>
        <tissue evidence="1">Muscle</tissue>
    </source>
</reference>